<evidence type="ECO:0000313" key="2">
    <source>
        <dbReference type="Proteomes" id="UP001604267"/>
    </source>
</evidence>
<accession>A0ABW7B1P2</accession>
<evidence type="ECO:0000313" key="1">
    <source>
        <dbReference type="EMBL" id="MFG3010721.1"/>
    </source>
</evidence>
<dbReference type="RefSeq" id="WP_392816921.1">
    <property type="nucleotide sequence ID" value="NZ_JBICYV010000004.1"/>
</dbReference>
<comment type="caution">
    <text evidence="1">The sequence shown here is derived from an EMBL/GenBank/DDBJ whole genome shotgun (WGS) entry which is preliminary data.</text>
</comment>
<dbReference type="EMBL" id="JBICYV010000004">
    <property type="protein sequence ID" value="MFG3010721.1"/>
    <property type="molecule type" value="Genomic_DNA"/>
</dbReference>
<protein>
    <submittedName>
        <fullName evidence="1">Uncharacterized protein</fullName>
    </submittedName>
</protein>
<reference evidence="1 2" key="1">
    <citation type="submission" date="2024-10" db="EMBL/GenBank/DDBJ databases">
        <title>The Natural Products Discovery Center: Release of the First 8490 Sequenced Strains for Exploring Actinobacteria Biosynthetic Diversity.</title>
        <authorList>
            <person name="Kalkreuter E."/>
            <person name="Kautsar S.A."/>
            <person name="Yang D."/>
            <person name="Bader C.D."/>
            <person name="Teijaro C.N."/>
            <person name="Fluegel L."/>
            <person name="Davis C.M."/>
            <person name="Simpson J.R."/>
            <person name="Lauterbach L."/>
            <person name="Steele A.D."/>
            <person name="Gui C."/>
            <person name="Meng S."/>
            <person name="Li G."/>
            <person name="Viehrig K."/>
            <person name="Ye F."/>
            <person name="Su P."/>
            <person name="Kiefer A.F."/>
            <person name="Nichols A."/>
            <person name="Cepeda A.J."/>
            <person name="Yan W."/>
            <person name="Fan B."/>
            <person name="Jiang Y."/>
            <person name="Adhikari A."/>
            <person name="Zheng C.-J."/>
            <person name="Schuster L."/>
            <person name="Cowan T.M."/>
            <person name="Smanski M.J."/>
            <person name="Chevrette M.G."/>
            <person name="De Carvalho L.P.S."/>
            <person name="Shen B."/>
        </authorList>
    </citation>
    <scope>NUCLEOTIDE SEQUENCE [LARGE SCALE GENOMIC DNA]</scope>
    <source>
        <strain evidence="1 2">NPDC048320</strain>
    </source>
</reference>
<gene>
    <name evidence="1" type="ORF">ACGFZB_09710</name>
</gene>
<organism evidence="1 2">
    <name type="scientific">Streptomyces cinerochromogenes</name>
    <dbReference type="NCBI Taxonomy" id="66422"/>
    <lineage>
        <taxon>Bacteria</taxon>
        <taxon>Bacillati</taxon>
        <taxon>Actinomycetota</taxon>
        <taxon>Actinomycetes</taxon>
        <taxon>Kitasatosporales</taxon>
        <taxon>Streptomycetaceae</taxon>
        <taxon>Streptomyces</taxon>
    </lineage>
</organism>
<dbReference type="Proteomes" id="UP001604267">
    <property type="component" value="Unassembled WGS sequence"/>
</dbReference>
<name>A0ABW7B1P2_9ACTN</name>
<sequence length="162" mass="17425">MAAPAGKRLGAVAATLAVVLAAAVGTWWLLRDPAPYALRKTPKVDVTVHAVTSDYPEAGELAGDVDPLLKVYVQRLAAGDATDLARLGAPWYTGRERAARQLISRYGAQAGEPVDALVRDPVVPYLAAVELRFGDGRRQEVRLTRDDDVWWLQLGDGDPVAP</sequence>
<proteinExistence type="predicted"/>
<keyword evidence="2" id="KW-1185">Reference proteome</keyword>